<dbReference type="EMBL" id="KV875144">
    <property type="protein sequence ID" value="OIW22170.1"/>
    <property type="molecule type" value="Genomic_DNA"/>
</dbReference>
<proteinExistence type="predicted"/>
<feature type="region of interest" description="Disordered" evidence="1">
    <location>
        <begin position="37"/>
        <end position="58"/>
    </location>
</feature>
<dbReference type="Proteomes" id="UP000182658">
    <property type="component" value="Unassembled WGS sequence"/>
</dbReference>
<keyword evidence="3" id="KW-1185">Reference proteome</keyword>
<sequence length="847" mass="93163">MKILRQIIANNTFGGCYPPQETTTVQMGVDWEATGVDGDVSTKPVGRDSGAAETPPENSHHILSWARGMFPRPSSAGRIPRSERDDHQHTPLLRVRAASGLRFKAYTKPGQHFVLGLTSSQHRASQELQSEPPSHRFPYIVVSLSSGNSADRGNYEIHHRRRPKVPGAVRHSHSYTPPTLRLRGNASVGRGRSNSSNSSNVGTRPQQPRPWGNAPVRLVVNLSNRERPDGTEGTVDGLTGLPLWWCFKEQLEDLDRLGFSSPQADDPPAQGLNTNVGIQTRKPLLAILSLSLSPSQAVHQVTRRLFDPISLPFLALATPDSLIASHPDKSLDKLVAAKIINADQKAQVLKKPSLQAQLAQLQKQLTQYLKEHSRTAPVLAPHVLPPDLRDASNPSRALEETLIQTVVSRIHHLTQIRSQLHIVSQPPYSCLPSDRREQLQRRSLEMGDRATKAKKRTAKRARELVQKLDCAWGAGQWIPADLFIRPLAAGNPPKKTMSYVEMFYIMKMTDLVGGSVDELQRLYQPDGVFYAAIAEGVGEQPRWNPKTTAKTAWGLARGAANAGGDAVSVFGPEDAPSDVAGPEGDEEFPTTLNDEPEVGWAHSEEDVDVFDDDSLHGLINDDGDVFGSENLQHGTNEDIALEGPSLQQDTPEKSSRKRKARPTTPTSEPLGQTAAVTCKVDDLIKDLKELFGSGNRCRSEDVVESEMDATRIEYQDAKKTQESMAGTLDTLKTKLDAATTVFDNRHREWQGANSFFTTHMDGAADQDNETVKAMVSYSQTQLDKAKADRDSAELGLKVANAEYTTCLDRQGGIDSRINGLRNRYDALSDELVLVCQLGQLKMICPRT</sequence>
<dbReference type="InParanoid" id="A0A1J7J3T1"/>
<feature type="compositionally biased region" description="Low complexity" evidence="1">
    <location>
        <begin position="183"/>
        <end position="204"/>
    </location>
</feature>
<feature type="region of interest" description="Disordered" evidence="1">
    <location>
        <begin position="164"/>
        <end position="215"/>
    </location>
</feature>
<evidence type="ECO:0000313" key="3">
    <source>
        <dbReference type="Proteomes" id="UP000182658"/>
    </source>
</evidence>
<feature type="region of interest" description="Disordered" evidence="1">
    <location>
        <begin position="564"/>
        <end position="596"/>
    </location>
</feature>
<dbReference type="PROSITE" id="PS51257">
    <property type="entry name" value="PROKAR_LIPOPROTEIN"/>
    <property type="match status" value="1"/>
</dbReference>
<evidence type="ECO:0000313" key="2">
    <source>
        <dbReference type="EMBL" id="OIW22170.1"/>
    </source>
</evidence>
<accession>A0A1J7J3T1</accession>
<dbReference type="AlphaFoldDB" id="A0A1J7J3T1"/>
<dbReference type="STRING" id="1408157.A0A1J7J3T1"/>
<reference evidence="2 3" key="1">
    <citation type="submission" date="2016-10" db="EMBL/GenBank/DDBJ databases">
        <title>Draft genome sequence of Coniochaeta ligniaria NRRL30616, a lignocellulolytic fungus for bioabatement of inhibitors in plant biomass hydrolysates.</title>
        <authorList>
            <consortium name="DOE Joint Genome Institute"/>
            <person name="Jimenez D.J."/>
            <person name="Hector R.E."/>
            <person name="Riley R."/>
            <person name="Sun H."/>
            <person name="Grigoriev I.V."/>
            <person name="Van Elsas J.D."/>
            <person name="Nichols N.N."/>
        </authorList>
    </citation>
    <scope>NUCLEOTIDE SEQUENCE [LARGE SCALE GENOMIC DNA]</scope>
    <source>
        <strain evidence="2 3">NRRL 30616</strain>
    </source>
</reference>
<organism evidence="2 3">
    <name type="scientific">Coniochaeta ligniaria NRRL 30616</name>
    <dbReference type="NCBI Taxonomy" id="1408157"/>
    <lineage>
        <taxon>Eukaryota</taxon>
        <taxon>Fungi</taxon>
        <taxon>Dikarya</taxon>
        <taxon>Ascomycota</taxon>
        <taxon>Pezizomycotina</taxon>
        <taxon>Sordariomycetes</taxon>
        <taxon>Sordariomycetidae</taxon>
        <taxon>Coniochaetales</taxon>
        <taxon>Coniochaetaceae</taxon>
        <taxon>Coniochaeta</taxon>
    </lineage>
</organism>
<feature type="region of interest" description="Disordered" evidence="1">
    <location>
        <begin position="636"/>
        <end position="670"/>
    </location>
</feature>
<gene>
    <name evidence="2" type="ORF">CONLIGDRAFT_720050</name>
</gene>
<name>A0A1J7J3T1_9PEZI</name>
<protein>
    <submittedName>
        <fullName evidence="2">Uncharacterized protein</fullName>
    </submittedName>
</protein>
<evidence type="ECO:0000256" key="1">
    <source>
        <dbReference type="SAM" id="MobiDB-lite"/>
    </source>
</evidence>